<name>A0AA39SQ85_ACESA</name>
<dbReference type="PANTHER" id="PTHR43139">
    <property type="entry name" value="SI:DKEY-122A22.2"/>
    <property type="match status" value="1"/>
</dbReference>
<dbReference type="EMBL" id="JAUESC010000002">
    <property type="protein sequence ID" value="KAK0603046.1"/>
    <property type="molecule type" value="Genomic_DNA"/>
</dbReference>
<gene>
    <name evidence="2" type="ORF">LWI29_000816</name>
</gene>
<dbReference type="PRINTS" id="PR00111">
    <property type="entry name" value="ABHYDROLASE"/>
</dbReference>
<evidence type="ECO:0000313" key="3">
    <source>
        <dbReference type="Proteomes" id="UP001168877"/>
    </source>
</evidence>
<feature type="domain" description="AB hydrolase-1" evidence="1">
    <location>
        <begin position="51"/>
        <end position="285"/>
    </location>
</feature>
<reference evidence="2" key="1">
    <citation type="journal article" date="2022" name="Plant J.">
        <title>Strategies of tolerance reflected in two North American maple genomes.</title>
        <authorList>
            <person name="McEvoy S.L."/>
            <person name="Sezen U.U."/>
            <person name="Trouern-Trend A."/>
            <person name="McMahon S.M."/>
            <person name="Schaberg P.G."/>
            <person name="Yang J."/>
            <person name="Wegrzyn J.L."/>
            <person name="Swenson N.G."/>
        </authorList>
    </citation>
    <scope>NUCLEOTIDE SEQUENCE</scope>
    <source>
        <strain evidence="2">NS2018</strain>
    </source>
</reference>
<evidence type="ECO:0000259" key="1">
    <source>
        <dbReference type="Pfam" id="PF00561"/>
    </source>
</evidence>
<sequence length="315" mass="35702">MAKCFSLTESRDWCYRFSFKNAGLKSSTVDLGDGTIMHCWIPKTHKTNKRTVCLIHGIGANAMWQWGDVISPLISKFNVYVPDLLFFGESYTTGPERSEAFQARCVMGLIEAHGVERLMVVGISYGGFVAYSMAAQFSEKVERVVLICAGVTMEEKDMEQGLFKVNSVDEASEILFPQTPEKMKQLLTLTFYKPPKNIPSCFVNDYIHVMCTEYLQERKELIQALHKGKNLSELPKINQPTLIIWGEHDQVFPLELAHRLKRHLGENADLKIIKNAGHAVNVEKPKELFKYMKAFLIDQLPTSKEDHHSNGGKAD</sequence>
<comment type="caution">
    <text evidence="2">The sequence shown here is derived from an EMBL/GenBank/DDBJ whole genome shotgun (WGS) entry which is preliminary data.</text>
</comment>
<dbReference type="Pfam" id="PF00561">
    <property type="entry name" value="Abhydrolase_1"/>
    <property type="match status" value="1"/>
</dbReference>
<evidence type="ECO:0000313" key="2">
    <source>
        <dbReference type="EMBL" id="KAK0603046.1"/>
    </source>
</evidence>
<reference evidence="2" key="2">
    <citation type="submission" date="2023-06" db="EMBL/GenBank/DDBJ databases">
        <authorList>
            <person name="Swenson N.G."/>
            <person name="Wegrzyn J.L."/>
            <person name="Mcevoy S.L."/>
        </authorList>
    </citation>
    <scope>NUCLEOTIDE SEQUENCE</scope>
    <source>
        <strain evidence="2">NS2018</strain>
        <tissue evidence="2">Leaf</tissue>
    </source>
</reference>
<keyword evidence="3" id="KW-1185">Reference proteome</keyword>
<dbReference type="InterPro" id="IPR052370">
    <property type="entry name" value="Meta-cleavage_hydrolase"/>
</dbReference>
<protein>
    <recommendedName>
        <fullName evidence="1">AB hydrolase-1 domain-containing protein</fullName>
    </recommendedName>
</protein>
<organism evidence="2 3">
    <name type="scientific">Acer saccharum</name>
    <name type="common">Sugar maple</name>
    <dbReference type="NCBI Taxonomy" id="4024"/>
    <lineage>
        <taxon>Eukaryota</taxon>
        <taxon>Viridiplantae</taxon>
        <taxon>Streptophyta</taxon>
        <taxon>Embryophyta</taxon>
        <taxon>Tracheophyta</taxon>
        <taxon>Spermatophyta</taxon>
        <taxon>Magnoliopsida</taxon>
        <taxon>eudicotyledons</taxon>
        <taxon>Gunneridae</taxon>
        <taxon>Pentapetalae</taxon>
        <taxon>rosids</taxon>
        <taxon>malvids</taxon>
        <taxon>Sapindales</taxon>
        <taxon>Sapindaceae</taxon>
        <taxon>Hippocastanoideae</taxon>
        <taxon>Acereae</taxon>
        <taxon>Acer</taxon>
    </lineage>
</organism>
<proteinExistence type="predicted"/>
<dbReference type="InterPro" id="IPR000073">
    <property type="entry name" value="AB_hydrolase_1"/>
</dbReference>
<dbReference type="PANTHER" id="PTHR43139:SF25">
    <property type="entry name" value="ALPHA_BETA-HYDROLASES SUPERFAMILY PROTEIN"/>
    <property type="match status" value="1"/>
</dbReference>
<dbReference type="Proteomes" id="UP001168877">
    <property type="component" value="Unassembled WGS sequence"/>
</dbReference>
<dbReference type="InterPro" id="IPR000639">
    <property type="entry name" value="Epox_hydrolase-like"/>
</dbReference>
<dbReference type="PRINTS" id="PR00412">
    <property type="entry name" value="EPOXHYDRLASE"/>
</dbReference>
<dbReference type="InterPro" id="IPR029058">
    <property type="entry name" value="AB_hydrolase_fold"/>
</dbReference>
<dbReference type="AlphaFoldDB" id="A0AA39SQ85"/>
<dbReference type="SUPFAM" id="SSF53474">
    <property type="entry name" value="alpha/beta-Hydrolases"/>
    <property type="match status" value="1"/>
</dbReference>
<accession>A0AA39SQ85</accession>
<dbReference type="GO" id="GO:0003824">
    <property type="term" value="F:catalytic activity"/>
    <property type="evidence" value="ECO:0007669"/>
    <property type="project" value="InterPro"/>
</dbReference>
<dbReference type="Gene3D" id="3.40.50.1820">
    <property type="entry name" value="alpha/beta hydrolase"/>
    <property type="match status" value="1"/>
</dbReference>